<protein>
    <submittedName>
        <fullName evidence="1">Uncharacterized protein</fullName>
    </submittedName>
</protein>
<geneLocation type="plasmid" evidence="1 2">
    <name>pSCL4</name>
</geneLocation>
<accession>D5SJK5</accession>
<evidence type="ECO:0000313" key="1">
    <source>
        <dbReference type="EMBL" id="EFG04098.2"/>
    </source>
</evidence>
<dbReference type="Proteomes" id="UP000002357">
    <property type="component" value="Plasmid pSCL4"/>
</dbReference>
<keyword evidence="2" id="KW-1185">Reference proteome</keyword>
<proteinExistence type="predicted"/>
<sequence>MPGTPAWAVRTPGHSPLWLETLAARGPYTAPEGVVRFPGLSC</sequence>
<dbReference type="EMBL" id="CM000914">
    <property type="protein sequence ID" value="EFG04098.2"/>
    <property type="molecule type" value="Genomic_DNA"/>
</dbReference>
<gene>
    <name evidence="1" type="ORF">SCLAV_p0611</name>
</gene>
<dbReference type="AlphaFoldDB" id="D5SJK5"/>
<organism evidence="1 2">
    <name type="scientific">Streptomyces clavuligerus</name>
    <dbReference type="NCBI Taxonomy" id="1901"/>
    <lineage>
        <taxon>Bacteria</taxon>
        <taxon>Bacillati</taxon>
        <taxon>Actinomycetota</taxon>
        <taxon>Actinomycetes</taxon>
        <taxon>Kitasatosporales</taxon>
        <taxon>Streptomycetaceae</taxon>
        <taxon>Streptomyces</taxon>
    </lineage>
</organism>
<reference evidence="1 2" key="1">
    <citation type="journal article" date="2010" name="Genome Biol. Evol.">
        <title>The sequence of a 1.8-mb bacterial linear plasmid reveals a rich evolutionary reservoir of secondary metabolic pathways.</title>
        <authorList>
            <person name="Medema M.H."/>
            <person name="Trefzer A."/>
            <person name="Kovalchuk A."/>
            <person name="van den Berg M."/>
            <person name="Mueller U."/>
            <person name="Heijne W."/>
            <person name="Wu L."/>
            <person name="Alam M.T."/>
            <person name="Ronning C.M."/>
            <person name="Nierman W.C."/>
            <person name="Bovenberg R.A.L."/>
            <person name="Breitling R."/>
            <person name="Takano E."/>
        </authorList>
    </citation>
    <scope>NUCLEOTIDE SEQUENCE [LARGE SCALE GENOMIC DNA]</scope>
    <source>
        <strain evidence="2">ATCC 27064 / DSM 738 / JCM 4710 / NBRC 13307 / NCIMB 12785 / NRRL 3585 / VKM Ac-602</strain>
        <plasmid evidence="1">pSCL4</plasmid>
    </source>
</reference>
<evidence type="ECO:0000313" key="2">
    <source>
        <dbReference type="Proteomes" id="UP000002357"/>
    </source>
</evidence>
<name>D5SJK5_STRCL</name>
<keyword evidence="1" id="KW-0614">Plasmid</keyword>